<evidence type="ECO:0000256" key="2">
    <source>
        <dbReference type="ARBA" id="ARBA00022723"/>
    </source>
</evidence>
<accession>A0A5C7AWL2</accession>
<dbReference type="InterPro" id="IPR007837">
    <property type="entry name" value="DinB"/>
</dbReference>
<evidence type="ECO:0000256" key="1">
    <source>
        <dbReference type="ARBA" id="ARBA00008635"/>
    </source>
</evidence>
<feature type="binding site" evidence="3">
    <location>
        <position position="122"/>
    </location>
    <ligand>
        <name>a divalent metal cation</name>
        <dbReference type="ChEBI" id="CHEBI:60240"/>
    </ligand>
</feature>
<dbReference type="SUPFAM" id="SSF109854">
    <property type="entry name" value="DinB/YfiT-like putative metalloenzymes"/>
    <property type="match status" value="1"/>
</dbReference>
<sequence>MKEYFKNLFEYNYQCNQALIEKLVGAQENLDPRILRLLGHVLRAHEIWNSRIDRIKLSKGPWEPVPIGFMESMDSANYEASKRICEDSNLDEVISYTNSLGDDYSNRISDILTHLINHGTYHRGQIAMLMREVGMEAIPSDFIYFKR</sequence>
<comment type="similarity">
    <text evidence="1">Belongs to the DinB family.</text>
</comment>
<evidence type="ECO:0000256" key="3">
    <source>
        <dbReference type="PIRSR" id="PIRSR607837-1"/>
    </source>
</evidence>
<feature type="binding site" evidence="3">
    <location>
        <position position="40"/>
    </location>
    <ligand>
        <name>a divalent metal cation</name>
        <dbReference type="ChEBI" id="CHEBI:60240"/>
    </ligand>
</feature>
<proteinExistence type="inferred from homology"/>
<dbReference type="AlphaFoldDB" id="A0A5C7AWL2"/>
<dbReference type="Pfam" id="PF05163">
    <property type="entry name" value="DinB"/>
    <property type="match status" value="1"/>
</dbReference>
<dbReference type="Proteomes" id="UP000321935">
    <property type="component" value="Unassembled WGS sequence"/>
</dbReference>
<dbReference type="GO" id="GO:0046872">
    <property type="term" value="F:metal ion binding"/>
    <property type="evidence" value="ECO:0007669"/>
    <property type="project" value="UniProtKB-KW"/>
</dbReference>
<reference evidence="4 5" key="1">
    <citation type="submission" date="2019-08" db="EMBL/GenBank/DDBJ databases">
        <title>Genomes sequence of Algoriphagus aquimarinus ACAM450.</title>
        <authorList>
            <person name="Bowman J.P."/>
        </authorList>
    </citation>
    <scope>NUCLEOTIDE SEQUENCE [LARGE SCALE GENOMIC DNA]</scope>
    <source>
        <strain evidence="4 5">ACAM 450</strain>
    </source>
</reference>
<protein>
    <submittedName>
        <fullName evidence="4">Damage-inducible protein DinB</fullName>
    </submittedName>
</protein>
<name>A0A5C7AWL2_9BACT</name>
<evidence type="ECO:0000313" key="4">
    <source>
        <dbReference type="EMBL" id="TXE12504.1"/>
    </source>
</evidence>
<dbReference type="PANTHER" id="PTHR37302">
    <property type="entry name" value="SLR1116 PROTEIN"/>
    <property type="match status" value="1"/>
</dbReference>
<dbReference type="InterPro" id="IPR034660">
    <property type="entry name" value="DinB/YfiT-like"/>
</dbReference>
<gene>
    <name evidence="4" type="ORF">ESV85_07745</name>
</gene>
<dbReference type="Gene3D" id="1.20.120.450">
    <property type="entry name" value="dinb family like domain"/>
    <property type="match status" value="1"/>
</dbReference>
<dbReference type="PANTHER" id="PTHR37302:SF3">
    <property type="entry name" value="DAMAGE-INDUCIBLE PROTEIN DINB"/>
    <property type="match status" value="1"/>
</dbReference>
<dbReference type="EMBL" id="VORW01000003">
    <property type="protein sequence ID" value="TXE12504.1"/>
    <property type="molecule type" value="Genomic_DNA"/>
</dbReference>
<feature type="binding site" evidence="3">
    <location>
        <position position="118"/>
    </location>
    <ligand>
        <name>a divalent metal cation</name>
        <dbReference type="ChEBI" id="CHEBI:60240"/>
    </ligand>
</feature>
<evidence type="ECO:0000313" key="5">
    <source>
        <dbReference type="Proteomes" id="UP000321935"/>
    </source>
</evidence>
<dbReference type="OrthoDB" id="9811413at2"/>
<organism evidence="4 5">
    <name type="scientific">Algoriphagus aquimarinus</name>
    <dbReference type="NCBI Taxonomy" id="237018"/>
    <lineage>
        <taxon>Bacteria</taxon>
        <taxon>Pseudomonadati</taxon>
        <taxon>Bacteroidota</taxon>
        <taxon>Cytophagia</taxon>
        <taxon>Cytophagales</taxon>
        <taxon>Cyclobacteriaceae</taxon>
        <taxon>Algoriphagus</taxon>
    </lineage>
</organism>
<comment type="caution">
    <text evidence="4">The sequence shown here is derived from an EMBL/GenBank/DDBJ whole genome shotgun (WGS) entry which is preliminary data.</text>
</comment>
<dbReference type="RefSeq" id="WP_146916328.1">
    <property type="nucleotide sequence ID" value="NZ_VORW01000003.1"/>
</dbReference>
<keyword evidence="2 3" id="KW-0479">Metal-binding</keyword>